<keyword evidence="3" id="KW-0143">Chaperone</keyword>
<evidence type="ECO:0000313" key="7">
    <source>
        <dbReference type="Proteomes" id="UP001065174"/>
    </source>
</evidence>
<protein>
    <submittedName>
        <fullName evidence="6">DnaJ domain-containing protein</fullName>
    </submittedName>
</protein>
<proteinExistence type="predicted"/>
<keyword evidence="4" id="KW-1133">Transmembrane helix</keyword>
<sequence>MFNYYDLLGVPVHATKAEIRAAYKAKAWQYHPDRHFGDQKMEEIFKLLNEAHQTLTDDKARFHYDVMLSYLSETTAETTPEPRYVPPPVYARPKTVAMSSMENLRATAYAFLFAFGIALLIKLSIYFYEDFKAKEYAELLLQRRELFEEIQSKTQSGDLEGSLKGLLELGHFYAEEKDVKQYKEDLLYEIRKRGDNHLKAAEYEQALSMYQLLKDDPISASTYFMKNMAMAYKGAGDIKSAIDIYRTLHLYGYESMDFYWEMGQLYEEGLEDYEQALRYYQIGASMAVSSYEQSIGKAYSIVINADLVPKKHYDVYMKVAEMHYASQHYTEAINSISWTKEIWPDSIFQYQIEAKSRQQLGQIEEMNAVIAFAKTLNPDFTVEQ</sequence>
<evidence type="ECO:0000259" key="5">
    <source>
        <dbReference type="PROSITE" id="PS50076"/>
    </source>
</evidence>
<organism evidence="6 7">
    <name type="scientific">Reichenbachiella agarivorans</name>
    <dbReference type="NCBI Taxonomy" id="2979464"/>
    <lineage>
        <taxon>Bacteria</taxon>
        <taxon>Pseudomonadati</taxon>
        <taxon>Bacteroidota</taxon>
        <taxon>Cytophagia</taxon>
        <taxon>Cytophagales</taxon>
        <taxon>Reichenbachiellaceae</taxon>
        <taxon>Reichenbachiella</taxon>
    </lineage>
</organism>
<feature type="domain" description="J" evidence="5">
    <location>
        <begin position="3"/>
        <end position="68"/>
    </location>
</feature>
<evidence type="ECO:0000256" key="4">
    <source>
        <dbReference type="SAM" id="Phobius"/>
    </source>
</evidence>
<evidence type="ECO:0000256" key="1">
    <source>
        <dbReference type="ARBA" id="ARBA00004496"/>
    </source>
</evidence>
<dbReference type="Gene3D" id="1.25.40.10">
    <property type="entry name" value="Tetratricopeptide repeat domain"/>
    <property type="match status" value="1"/>
</dbReference>
<dbReference type="SMART" id="SM00271">
    <property type="entry name" value="DnaJ"/>
    <property type="match status" value="1"/>
</dbReference>
<dbReference type="RefSeq" id="WP_262311361.1">
    <property type="nucleotide sequence ID" value="NZ_CP106679.1"/>
</dbReference>
<dbReference type="PANTHER" id="PTHR44313">
    <property type="entry name" value="DNAJ HOMOLOG SUBFAMILY C MEMBER 17"/>
    <property type="match status" value="1"/>
</dbReference>
<name>A0ABY6CTT9_9BACT</name>
<dbReference type="InterPro" id="IPR036869">
    <property type="entry name" value="J_dom_sf"/>
</dbReference>
<dbReference type="Proteomes" id="UP001065174">
    <property type="component" value="Chromosome"/>
</dbReference>
<reference evidence="6" key="1">
    <citation type="submission" date="2022-09" db="EMBL/GenBank/DDBJ databases">
        <title>Comparative genomics and taxonomic characterization of three novel marine species of genus Reichenbachiella exhibiting antioxidant and polysaccharide degradation activities.</title>
        <authorList>
            <person name="Muhammad N."/>
            <person name="Lee Y.-J."/>
            <person name="Ko J."/>
            <person name="Kim S.-G."/>
        </authorList>
    </citation>
    <scope>NUCLEOTIDE SEQUENCE</scope>
    <source>
        <strain evidence="6">BKB1-1</strain>
    </source>
</reference>
<evidence type="ECO:0000313" key="6">
    <source>
        <dbReference type="EMBL" id="UXP33935.1"/>
    </source>
</evidence>
<dbReference type="PANTHER" id="PTHR44313:SF1">
    <property type="entry name" value="DNAJ HOMOLOG SUBFAMILY C MEMBER 17"/>
    <property type="match status" value="1"/>
</dbReference>
<feature type="transmembrane region" description="Helical" evidence="4">
    <location>
        <begin position="108"/>
        <end position="128"/>
    </location>
</feature>
<evidence type="ECO:0000256" key="2">
    <source>
        <dbReference type="ARBA" id="ARBA00022490"/>
    </source>
</evidence>
<dbReference type="PROSITE" id="PS50076">
    <property type="entry name" value="DNAJ_2"/>
    <property type="match status" value="1"/>
</dbReference>
<dbReference type="Pfam" id="PF00226">
    <property type="entry name" value="DnaJ"/>
    <property type="match status" value="1"/>
</dbReference>
<comment type="subcellular location">
    <subcellularLocation>
        <location evidence="1">Cytoplasm</location>
    </subcellularLocation>
</comment>
<accession>A0ABY6CTT9</accession>
<evidence type="ECO:0000256" key="3">
    <source>
        <dbReference type="ARBA" id="ARBA00023186"/>
    </source>
</evidence>
<dbReference type="PRINTS" id="PR00625">
    <property type="entry name" value="JDOMAIN"/>
</dbReference>
<dbReference type="SUPFAM" id="SSF48452">
    <property type="entry name" value="TPR-like"/>
    <property type="match status" value="1"/>
</dbReference>
<keyword evidence="4" id="KW-0812">Transmembrane</keyword>
<dbReference type="InterPro" id="IPR001623">
    <property type="entry name" value="DnaJ_domain"/>
</dbReference>
<keyword evidence="4" id="KW-0472">Membrane</keyword>
<dbReference type="EMBL" id="CP106679">
    <property type="protein sequence ID" value="UXP33935.1"/>
    <property type="molecule type" value="Genomic_DNA"/>
</dbReference>
<dbReference type="InterPro" id="IPR011990">
    <property type="entry name" value="TPR-like_helical_dom_sf"/>
</dbReference>
<dbReference type="CDD" id="cd06257">
    <property type="entry name" value="DnaJ"/>
    <property type="match status" value="1"/>
</dbReference>
<dbReference type="Gene3D" id="1.10.287.110">
    <property type="entry name" value="DnaJ domain"/>
    <property type="match status" value="1"/>
</dbReference>
<keyword evidence="7" id="KW-1185">Reference proteome</keyword>
<dbReference type="SUPFAM" id="SSF46565">
    <property type="entry name" value="Chaperone J-domain"/>
    <property type="match status" value="1"/>
</dbReference>
<keyword evidence="2" id="KW-0963">Cytoplasm</keyword>
<gene>
    <name evidence="6" type="ORF">N6H18_08255</name>
</gene>
<dbReference type="InterPro" id="IPR052094">
    <property type="entry name" value="Pre-mRNA-splicing_ERAD"/>
</dbReference>